<keyword evidence="7 9" id="KW-0057">Aromatic amino acid biosynthesis</keyword>
<keyword evidence="5 9" id="KW-0028">Amino-acid biosynthesis</keyword>
<evidence type="ECO:0000256" key="8">
    <source>
        <dbReference type="ARBA" id="ARBA00023235"/>
    </source>
</evidence>
<comment type="pathway">
    <text evidence="2 9">Amino-acid biosynthesis; L-tryptophan biosynthesis; L-tryptophan from chorismate: step 3/5.</text>
</comment>
<dbReference type="InterPro" id="IPR013785">
    <property type="entry name" value="Aldolase_TIM"/>
</dbReference>
<evidence type="ECO:0000256" key="2">
    <source>
        <dbReference type="ARBA" id="ARBA00004664"/>
    </source>
</evidence>
<dbReference type="HAMAP" id="MF_00135">
    <property type="entry name" value="PRAI"/>
    <property type="match status" value="1"/>
</dbReference>
<feature type="compositionally biased region" description="Basic and acidic residues" evidence="10">
    <location>
        <begin position="201"/>
        <end position="218"/>
    </location>
</feature>
<comment type="catalytic activity">
    <reaction evidence="1 9">
        <text>N-(5-phospho-beta-D-ribosyl)anthranilate = 1-(2-carboxyphenylamino)-1-deoxy-D-ribulose 5-phosphate</text>
        <dbReference type="Rhea" id="RHEA:21540"/>
        <dbReference type="ChEBI" id="CHEBI:18277"/>
        <dbReference type="ChEBI" id="CHEBI:58613"/>
        <dbReference type="EC" id="5.3.1.24"/>
    </reaction>
</comment>
<accession>A0A840QNG9</accession>
<organism evidence="12 13">
    <name type="scientific">Texcoconibacillus texcoconensis</name>
    <dbReference type="NCBI Taxonomy" id="1095777"/>
    <lineage>
        <taxon>Bacteria</taxon>
        <taxon>Bacillati</taxon>
        <taxon>Bacillota</taxon>
        <taxon>Bacilli</taxon>
        <taxon>Bacillales</taxon>
        <taxon>Bacillaceae</taxon>
        <taxon>Texcoconibacillus</taxon>
    </lineage>
</organism>
<evidence type="ECO:0000256" key="7">
    <source>
        <dbReference type="ARBA" id="ARBA00023141"/>
    </source>
</evidence>
<dbReference type="CDD" id="cd00405">
    <property type="entry name" value="PRAI"/>
    <property type="match status" value="1"/>
</dbReference>
<evidence type="ECO:0000256" key="1">
    <source>
        <dbReference type="ARBA" id="ARBA00001164"/>
    </source>
</evidence>
<evidence type="ECO:0000256" key="4">
    <source>
        <dbReference type="ARBA" id="ARBA00022272"/>
    </source>
</evidence>
<dbReference type="SUPFAM" id="SSF51366">
    <property type="entry name" value="Ribulose-phoshate binding barrel"/>
    <property type="match status" value="1"/>
</dbReference>
<dbReference type="PANTHER" id="PTHR42894">
    <property type="entry name" value="N-(5'-PHOSPHORIBOSYL)ANTHRANILATE ISOMERASE"/>
    <property type="match status" value="1"/>
</dbReference>
<dbReference type="Pfam" id="PF00697">
    <property type="entry name" value="PRAI"/>
    <property type="match status" value="1"/>
</dbReference>
<dbReference type="NCBIfam" id="NF002301">
    <property type="entry name" value="PRK01222.2-1"/>
    <property type="match status" value="1"/>
</dbReference>
<keyword evidence="8 9" id="KW-0413">Isomerase</keyword>
<protein>
    <recommendedName>
        <fullName evidence="4 9">N-(5'-phosphoribosyl)anthranilate isomerase</fullName>
        <shortName evidence="9">PRAI</shortName>
        <ecNumber evidence="3 9">5.3.1.24</ecNumber>
    </recommendedName>
</protein>
<evidence type="ECO:0000256" key="10">
    <source>
        <dbReference type="SAM" id="MobiDB-lite"/>
    </source>
</evidence>
<dbReference type="UniPathway" id="UPA00035">
    <property type="reaction ID" value="UER00042"/>
</dbReference>
<feature type="region of interest" description="Disordered" evidence="10">
    <location>
        <begin position="190"/>
        <end position="218"/>
    </location>
</feature>
<comment type="similarity">
    <text evidence="9">Belongs to the TrpF family.</text>
</comment>
<evidence type="ECO:0000256" key="9">
    <source>
        <dbReference type="HAMAP-Rule" id="MF_00135"/>
    </source>
</evidence>
<sequence length="218" mass="24529">MKQPMLKYCGHRSFDDYKRSVELGIEFIGIIFANSKRQVTAEAVANWQQNKPLRDTQKLVGVFVDEQVDYVIDIANVAKLDIIQCHGKENIVTLEKLKSQLSCSVWKTIHHGPDVCNEMKRYEGIVDAFLIDTSVKGMVGGTGVTFDWQYVPTYQNQAHELGVPCFIAGGVRPENVEQLLAYQPDGIDVSSGIETNEEKDEEKMIEVKEKVKSDDSLS</sequence>
<dbReference type="AlphaFoldDB" id="A0A840QNG9"/>
<dbReference type="InterPro" id="IPR011060">
    <property type="entry name" value="RibuloseP-bd_barrel"/>
</dbReference>
<dbReference type="GO" id="GO:0000162">
    <property type="term" value="P:L-tryptophan biosynthetic process"/>
    <property type="evidence" value="ECO:0007669"/>
    <property type="project" value="UniProtKB-UniRule"/>
</dbReference>
<evidence type="ECO:0000256" key="5">
    <source>
        <dbReference type="ARBA" id="ARBA00022605"/>
    </source>
</evidence>
<dbReference type="GO" id="GO:0004640">
    <property type="term" value="F:phosphoribosylanthranilate isomerase activity"/>
    <property type="evidence" value="ECO:0007669"/>
    <property type="project" value="UniProtKB-UniRule"/>
</dbReference>
<reference evidence="12 13" key="1">
    <citation type="submission" date="2020-08" db="EMBL/GenBank/DDBJ databases">
        <title>Genomic Encyclopedia of Type Strains, Phase IV (KMG-IV): sequencing the most valuable type-strain genomes for metagenomic binning, comparative biology and taxonomic classification.</title>
        <authorList>
            <person name="Goeker M."/>
        </authorList>
    </citation>
    <scope>NUCLEOTIDE SEQUENCE [LARGE SCALE GENOMIC DNA]</scope>
    <source>
        <strain evidence="12 13">DSM 24696</strain>
    </source>
</reference>
<evidence type="ECO:0000313" key="13">
    <source>
        <dbReference type="Proteomes" id="UP000551878"/>
    </source>
</evidence>
<gene>
    <name evidence="9" type="primary">trpF</name>
    <name evidence="12" type="ORF">HNQ41_001046</name>
</gene>
<keyword evidence="13" id="KW-1185">Reference proteome</keyword>
<comment type="caution">
    <text evidence="12">The sequence shown here is derived from an EMBL/GenBank/DDBJ whole genome shotgun (WGS) entry which is preliminary data.</text>
</comment>
<evidence type="ECO:0000256" key="6">
    <source>
        <dbReference type="ARBA" id="ARBA00022822"/>
    </source>
</evidence>
<dbReference type="InterPro" id="IPR044643">
    <property type="entry name" value="TrpF_fam"/>
</dbReference>
<dbReference type="Proteomes" id="UP000551878">
    <property type="component" value="Unassembled WGS sequence"/>
</dbReference>
<keyword evidence="6 9" id="KW-0822">Tryptophan biosynthesis</keyword>
<dbReference type="EMBL" id="JACHHB010000004">
    <property type="protein sequence ID" value="MBB5172883.1"/>
    <property type="molecule type" value="Genomic_DNA"/>
</dbReference>
<evidence type="ECO:0000313" key="12">
    <source>
        <dbReference type="EMBL" id="MBB5172883.1"/>
    </source>
</evidence>
<dbReference type="Gene3D" id="3.20.20.70">
    <property type="entry name" value="Aldolase class I"/>
    <property type="match status" value="1"/>
</dbReference>
<dbReference type="EC" id="5.3.1.24" evidence="3 9"/>
<dbReference type="InterPro" id="IPR001240">
    <property type="entry name" value="PRAI_dom"/>
</dbReference>
<dbReference type="PANTHER" id="PTHR42894:SF1">
    <property type="entry name" value="N-(5'-PHOSPHORIBOSYL)ANTHRANILATE ISOMERASE"/>
    <property type="match status" value="1"/>
</dbReference>
<name>A0A840QNG9_9BACI</name>
<dbReference type="RefSeq" id="WP_184663349.1">
    <property type="nucleotide sequence ID" value="NZ_JACHHB010000004.1"/>
</dbReference>
<proteinExistence type="inferred from homology"/>
<evidence type="ECO:0000259" key="11">
    <source>
        <dbReference type="Pfam" id="PF00697"/>
    </source>
</evidence>
<evidence type="ECO:0000256" key="3">
    <source>
        <dbReference type="ARBA" id="ARBA00012572"/>
    </source>
</evidence>
<feature type="domain" description="N-(5'phosphoribosyl) anthranilate isomerase (PRAI)" evidence="11">
    <location>
        <begin position="7"/>
        <end position="207"/>
    </location>
</feature>